<dbReference type="EC" id="3.1.-.-" evidence="2"/>
<evidence type="ECO:0000313" key="2">
    <source>
        <dbReference type="EMBL" id="MDN3922589.1"/>
    </source>
</evidence>
<evidence type="ECO:0000259" key="1">
    <source>
        <dbReference type="Pfam" id="PF01738"/>
    </source>
</evidence>
<organism evidence="2 3">
    <name type="scientific">Roseateles violae</name>
    <dbReference type="NCBI Taxonomy" id="3058042"/>
    <lineage>
        <taxon>Bacteria</taxon>
        <taxon>Pseudomonadati</taxon>
        <taxon>Pseudomonadota</taxon>
        <taxon>Betaproteobacteria</taxon>
        <taxon>Burkholderiales</taxon>
        <taxon>Sphaerotilaceae</taxon>
        <taxon>Roseateles</taxon>
    </lineage>
</organism>
<keyword evidence="2" id="KW-0378">Hydrolase</keyword>
<dbReference type="GO" id="GO:0016787">
    <property type="term" value="F:hydrolase activity"/>
    <property type="evidence" value="ECO:0007669"/>
    <property type="project" value="UniProtKB-KW"/>
</dbReference>
<dbReference type="SUPFAM" id="SSF53474">
    <property type="entry name" value="alpha/beta-Hydrolases"/>
    <property type="match status" value="1"/>
</dbReference>
<dbReference type="Gene3D" id="3.40.50.1820">
    <property type="entry name" value="alpha/beta hydrolase"/>
    <property type="match status" value="1"/>
</dbReference>
<protein>
    <submittedName>
        <fullName evidence="2">Dienelactone hydrolase family protein</fullName>
        <ecNumber evidence="2">3.1.-.-</ecNumber>
    </submittedName>
</protein>
<accession>A0ABT8DYF5</accession>
<dbReference type="RefSeq" id="WP_290360886.1">
    <property type="nucleotide sequence ID" value="NZ_JAUHHC010000005.1"/>
</dbReference>
<dbReference type="EMBL" id="JAUHHC010000005">
    <property type="protein sequence ID" value="MDN3922589.1"/>
    <property type="molecule type" value="Genomic_DNA"/>
</dbReference>
<dbReference type="InterPro" id="IPR029058">
    <property type="entry name" value="AB_hydrolase_fold"/>
</dbReference>
<dbReference type="InterPro" id="IPR002925">
    <property type="entry name" value="Dienelactn_hydro"/>
</dbReference>
<dbReference type="Proteomes" id="UP001228044">
    <property type="component" value="Unassembled WGS sequence"/>
</dbReference>
<gene>
    <name evidence="2" type="ORF">QWJ38_20045</name>
</gene>
<evidence type="ECO:0000313" key="3">
    <source>
        <dbReference type="Proteomes" id="UP001228044"/>
    </source>
</evidence>
<dbReference type="PANTHER" id="PTHR46623:SF6">
    <property type="entry name" value="ALPHA_BETA-HYDROLASES SUPERFAMILY PROTEIN"/>
    <property type="match status" value="1"/>
</dbReference>
<dbReference type="PANTHER" id="PTHR46623">
    <property type="entry name" value="CARBOXYMETHYLENEBUTENOLIDASE-RELATED"/>
    <property type="match status" value="1"/>
</dbReference>
<sequence>MGTMIEFQRPDGASSAGYLAEGPAGGPGLILIQEWWGLKAHILELVDRFAAQGYTVLAPDLYRGRIASDADEASHMMNGLNFVDACDQDLAGALVHLKRSCPKVGVMGFCMGGALTVAAAVRLPGLAAASCFYGIPPKQLADPAKIAIPFQGHFAQQDDWCTPAVVDAFEAALTRPAEIHRYAAQHAFFNNSRPEVYDAGAAALAWQRTLDFFGRTLRQ</sequence>
<name>A0ABT8DYF5_9BURK</name>
<dbReference type="InterPro" id="IPR051049">
    <property type="entry name" value="Dienelactone_hydrolase-like"/>
</dbReference>
<feature type="domain" description="Dienelactone hydrolase" evidence="1">
    <location>
        <begin position="17"/>
        <end position="216"/>
    </location>
</feature>
<comment type="caution">
    <text evidence="2">The sequence shown here is derived from an EMBL/GenBank/DDBJ whole genome shotgun (WGS) entry which is preliminary data.</text>
</comment>
<reference evidence="2 3" key="1">
    <citation type="submission" date="2023-06" db="EMBL/GenBank/DDBJ databases">
        <title>Pelomonas sp. PFR6 16S ribosomal RNA gene Genome sequencing and assembly.</title>
        <authorList>
            <person name="Woo H."/>
        </authorList>
    </citation>
    <scope>NUCLEOTIDE SEQUENCE [LARGE SCALE GENOMIC DNA]</scope>
    <source>
        <strain evidence="2 3">PFR6</strain>
    </source>
</reference>
<keyword evidence="3" id="KW-1185">Reference proteome</keyword>
<dbReference type="Pfam" id="PF01738">
    <property type="entry name" value="DLH"/>
    <property type="match status" value="1"/>
</dbReference>
<proteinExistence type="predicted"/>